<evidence type="ECO:0000256" key="6">
    <source>
        <dbReference type="ARBA" id="ARBA00044504"/>
    </source>
</evidence>
<comment type="similarity">
    <text evidence="6">Belongs to the major facilitator superfamily. Phosphate:H(+) symporter (TC 2.A.1.9) family.</text>
</comment>
<feature type="transmembrane region" description="Helical" evidence="7">
    <location>
        <begin position="230"/>
        <end position="254"/>
    </location>
</feature>
<evidence type="ECO:0000256" key="3">
    <source>
        <dbReference type="ARBA" id="ARBA00022692"/>
    </source>
</evidence>
<protein>
    <recommendedName>
        <fullName evidence="10">UNC93-like protein 3</fullName>
    </recommendedName>
</protein>
<evidence type="ECO:0000313" key="8">
    <source>
        <dbReference type="EMBL" id="CAI9779036.1"/>
    </source>
</evidence>
<comment type="subcellular location">
    <subcellularLocation>
        <location evidence="1">Membrane</location>
        <topology evidence="1">Multi-pass membrane protein</topology>
    </subcellularLocation>
</comment>
<dbReference type="GO" id="GO:0055075">
    <property type="term" value="P:potassium ion homeostasis"/>
    <property type="evidence" value="ECO:0007669"/>
    <property type="project" value="InterPro"/>
</dbReference>
<evidence type="ECO:0008006" key="10">
    <source>
        <dbReference type="Google" id="ProtNLM"/>
    </source>
</evidence>
<feature type="transmembrane region" description="Helical" evidence="7">
    <location>
        <begin position="158"/>
        <end position="177"/>
    </location>
</feature>
<sequence>MAIEEETALVVESSSPTHTLNHKRDVHILCWAFLLIFLAYGAVQNLESTINTEGGLGTISLGILYVSFAVFSVIASLVVRKLGTKNALILGSTGYWLFIAANLMPTWYTMVPTSLFLGFAASIIWVGQGTYLTSTAHSHANDYDLHEGAVIGKFNGEFWGMFACHQLVGNLITLALLRDGKGEKTTGTTLLFVMFLCSSTIGSILMCFLSKRNDKEEELQDSFATFSSSVVSLLKTILALLLDIRILLVIPLLAYSGLQQAFVWAEYTKYLIKPTLGERGVGGAMAVYGVFDAICSVAAGRLTSGLLSITIIVSLGAFIQAIVLCLLLLNYSISGGLLSTLYLLLIGGMWGIGNGVLNTQLSAFLGILFKHDLEGAFAQLKLWQSISIAVVYFLSSYISFQTMVVIMLTALCISVVCFLFLTLQMEKVFSRRAS</sequence>
<feature type="transmembrane region" description="Helical" evidence="7">
    <location>
        <begin position="306"/>
        <end position="329"/>
    </location>
</feature>
<dbReference type="Proteomes" id="UP000834106">
    <property type="component" value="Chromosome 16"/>
</dbReference>
<organism evidence="8 9">
    <name type="scientific">Fraxinus pennsylvanica</name>
    <dbReference type="NCBI Taxonomy" id="56036"/>
    <lineage>
        <taxon>Eukaryota</taxon>
        <taxon>Viridiplantae</taxon>
        <taxon>Streptophyta</taxon>
        <taxon>Embryophyta</taxon>
        <taxon>Tracheophyta</taxon>
        <taxon>Spermatophyta</taxon>
        <taxon>Magnoliopsida</taxon>
        <taxon>eudicotyledons</taxon>
        <taxon>Gunneridae</taxon>
        <taxon>Pentapetalae</taxon>
        <taxon>asterids</taxon>
        <taxon>lamiids</taxon>
        <taxon>Lamiales</taxon>
        <taxon>Oleaceae</taxon>
        <taxon>Oleeae</taxon>
        <taxon>Fraxinus</taxon>
    </lineage>
</organism>
<feature type="transmembrane region" description="Helical" evidence="7">
    <location>
        <begin position="55"/>
        <end position="79"/>
    </location>
</feature>
<feature type="transmembrane region" description="Helical" evidence="7">
    <location>
        <begin position="280"/>
        <end position="299"/>
    </location>
</feature>
<evidence type="ECO:0000256" key="7">
    <source>
        <dbReference type="SAM" id="Phobius"/>
    </source>
</evidence>
<dbReference type="AlphaFoldDB" id="A0AAD2E8U5"/>
<evidence type="ECO:0000256" key="2">
    <source>
        <dbReference type="ARBA" id="ARBA00009172"/>
    </source>
</evidence>
<dbReference type="CDD" id="cd17338">
    <property type="entry name" value="MFS_unc93_like"/>
    <property type="match status" value="1"/>
</dbReference>
<feature type="transmembrane region" description="Helical" evidence="7">
    <location>
        <begin position="26"/>
        <end position="43"/>
    </location>
</feature>
<keyword evidence="3 7" id="KW-0812">Transmembrane</keyword>
<feature type="transmembrane region" description="Helical" evidence="7">
    <location>
        <begin position="404"/>
        <end position="423"/>
    </location>
</feature>
<reference evidence="8" key="1">
    <citation type="submission" date="2023-05" db="EMBL/GenBank/DDBJ databases">
        <authorList>
            <person name="Huff M."/>
        </authorList>
    </citation>
    <scope>NUCLEOTIDE SEQUENCE</scope>
</reference>
<name>A0AAD2E8U5_9LAMI</name>
<dbReference type="InterPro" id="IPR051951">
    <property type="entry name" value="UNC-93_regulatory"/>
</dbReference>
<evidence type="ECO:0000256" key="1">
    <source>
        <dbReference type="ARBA" id="ARBA00004141"/>
    </source>
</evidence>
<accession>A0AAD2E8U5</accession>
<dbReference type="EMBL" id="OU503051">
    <property type="protein sequence ID" value="CAI9779036.1"/>
    <property type="molecule type" value="Genomic_DNA"/>
</dbReference>
<keyword evidence="5 7" id="KW-0472">Membrane</keyword>
<evidence type="ECO:0000313" key="9">
    <source>
        <dbReference type="Proteomes" id="UP000834106"/>
    </source>
</evidence>
<dbReference type="Pfam" id="PF05978">
    <property type="entry name" value="UNC-93"/>
    <property type="match status" value="1"/>
</dbReference>
<feature type="transmembrane region" description="Helical" evidence="7">
    <location>
        <begin position="189"/>
        <end position="209"/>
    </location>
</feature>
<keyword evidence="4 7" id="KW-1133">Transmembrane helix</keyword>
<dbReference type="PANTHER" id="PTHR19444:SF13">
    <property type="entry name" value="PROTEIN UNC-93 HOMOLOG A"/>
    <property type="match status" value="1"/>
</dbReference>
<proteinExistence type="inferred from homology"/>
<dbReference type="PANTHER" id="PTHR19444">
    <property type="entry name" value="UNC-93 RELATED"/>
    <property type="match status" value="1"/>
</dbReference>
<evidence type="ECO:0000256" key="5">
    <source>
        <dbReference type="ARBA" id="ARBA00023136"/>
    </source>
</evidence>
<dbReference type="InterPro" id="IPR010291">
    <property type="entry name" value="Ion_channel_UNC-93"/>
</dbReference>
<dbReference type="GO" id="GO:0016020">
    <property type="term" value="C:membrane"/>
    <property type="evidence" value="ECO:0007669"/>
    <property type="project" value="UniProtKB-SubCell"/>
</dbReference>
<evidence type="ECO:0000256" key="4">
    <source>
        <dbReference type="ARBA" id="ARBA00022989"/>
    </source>
</evidence>
<keyword evidence="9" id="KW-1185">Reference proteome</keyword>
<comment type="similarity">
    <text evidence="2">Belongs to the unc-93 family.</text>
</comment>
<dbReference type="InterPro" id="IPR044771">
    <property type="entry name" value="UN933_plant"/>
</dbReference>
<gene>
    <name evidence="8" type="ORF">FPE_LOCUS26466</name>
</gene>
<dbReference type="Gene3D" id="1.20.1250.20">
    <property type="entry name" value="MFS general substrate transporter like domains"/>
    <property type="match status" value="1"/>
</dbReference>
<feature type="transmembrane region" description="Helical" evidence="7">
    <location>
        <begin position="341"/>
        <end position="368"/>
    </location>
</feature>
<dbReference type="SUPFAM" id="SSF103473">
    <property type="entry name" value="MFS general substrate transporter"/>
    <property type="match status" value="1"/>
</dbReference>
<feature type="transmembrane region" description="Helical" evidence="7">
    <location>
        <begin position="86"/>
        <end position="108"/>
    </location>
</feature>
<dbReference type="InterPro" id="IPR036259">
    <property type="entry name" value="MFS_trans_sf"/>
</dbReference>